<accession>A0A0L7LCM2</accession>
<protein>
    <submittedName>
        <fullName evidence="3">Zinc finger DNA binding protein</fullName>
    </submittedName>
</protein>
<feature type="coiled-coil region" evidence="1">
    <location>
        <begin position="96"/>
        <end position="130"/>
    </location>
</feature>
<dbReference type="InterPro" id="IPR011011">
    <property type="entry name" value="Znf_FYVE_PHD"/>
</dbReference>
<keyword evidence="4" id="KW-1185">Reference proteome</keyword>
<feature type="domain" description="FP protein C-terminal" evidence="2">
    <location>
        <begin position="293"/>
        <end position="344"/>
    </location>
</feature>
<dbReference type="AlphaFoldDB" id="A0A0L7LCM2"/>
<evidence type="ECO:0000256" key="1">
    <source>
        <dbReference type="SAM" id="Coils"/>
    </source>
</evidence>
<gene>
    <name evidence="3" type="ORF">OBRU01_09220</name>
</gene>
<keyword evidence="1" id="KW-0175">Coiled coil</keyword>
<dbReference type="SUPFAM" id="SSF57903">
    <property type="entry name" value="FYVE/PHD zinc finger"/>
    <property type="match status" value="1"/>
</dbReference>
<comment type="caution">
    <text evidence="3">The sequence shown here is derived from an EMBL/GenBank/DDBJ whole genome shotgun (WGS) entry which is preliminary data.</text>
</comment>
<reference evidence="3 4" key="1">
    <citation type="journal article" date="2015" name="Genome Biol. Evol.">
        <title>The genome of winter moth (Operophtera brumata) provides a genomic perspective on sexual dimorphism and phenology.</title>
        <authorList>
            <person name="Derks M.F."/>
            <person name="Smit S."/>
            <person name="Salis L."/>
            <person name="Schijlen E."/>
            <person name="Bossers A."/>
            <person name="Mateman C."/>
            <person name="Pijl A.S."/>
            <person name="de Ridder D."/>
            <person name="Groenen M.A."/>
            <person name="Visser M.E."/>
            <person name="Megens H.J."/>
        </authorList>
    </citation>
    <scope>NUCLEOTIDE SEQUENCE [LARGE SCALE GENOMIC DNA]</scope>
    <source>
        <strain evidence="3">WM2013NL</strain>
        <tissue evidence="3">Head and thorax</tissue>
    </source>
</reference>
<dbReference type="EMBL" id="JTDY01001653">
    <property type="protein sequence ID" value="KOB73242.1"/>
    <property type="molecule type" value="Genomic_DNA"/>
</dbReference>
<dbReference type="Pfam" id="PF25298">
    <property type="entry name" value="Baculo_FP_2nd"/>
    <property type="match status" value="1"/>
</dbReference>
<dbReference type="InterPro" id="IPR057251">
    <property type="entry name" value="FP_C"/>
</dbReference>
<sequence>MVKCGACGKYLSSSDSVKCTKCSGASHRACVSGTVGVAWSCSGCKAKVPREDNLASPASGIAATTVSAEQQKVPAAGMSISAHVLATDTQGAAQLVDGLAIEIRGFREELSAARAELREMRSELAGFQSSLKSCYDRIEGVEGRMAVLEQKFEEKVPPNVDALEDTIGALRQELNTRDQELLLNDVDIAGVPECPDDNLVHLVKLLALKVGAEIQDGDIVHVERVGPVYRNTREKVTTGAPMPSRPRNIVLRLARRITRDQLIGAARVRRSITSSDLELQGAPGRVYINERLTRTNRQLFGRAREAARRSHYKYVWTREGKIFARKEDGRSAERIRTEKDLAKIFGTSSV</sequence>
<evidence type="ECO:0000313" key="4">
    <source>
        <dbReference type="Proteomes" id="UP000037510"/>
    </source>
</evidence>
<dbReference type="Gene3D" id="1.10.287.1490">
    <property type="match status" value="1"/>
</dbReference>
<dbReference type="Proteomes" id="UP000037510">
    <property type="component" value="Unassembled WGS sequence"/>
</dbReference>
<proteinExistence type="predicted"/>
<organism evidence="3 4">
    <name type="scientific">Operophtera brumata</name>
    <name type="common">Winter moth</name>
    <name type="synonym">Phalaena brumata</name>
    <dbReference type="NCBI Taxonomy" id="104452"/>
    <lineage>
        <taxon>Eukaryota</taxon>
        <taxon>Metazoa</taxon>
        <taxon>Ecdysozoa</taxon>
        <taxon>Arthropoda</taxon>
        <taxon>Hexapoda</taxon>
        <taxon>Insecta</taxon>
        <taxon>Pterygota</taxon>
        <taxon>Neoptera</taxon>
        <taxon>Endopterygota</taxon>
        <taxon>Lepidoptera</taxon>
        <taxon>Glossata</taxon>
        <taxon>Ditrysia</taxon>
        <taxon>Geometroidea</taxon>
        <taxon>Geometridae</taxon>
        <taxon>Larentiinae</taxon>
        <taxon>Operophtera</taxon>
    </lineage>
</organism>
<evidence type="ECO:0000259" key="2">
    <source>
        <dbReference type="Pfam" id="PF25298"/>
    </source>
</evidence>
<name>A0A0L7LCM2_OPEBR</name>
<evidence type="ECO:0000313" key="3">
    <source>
        <dbReference type="EMBL" id="KOB73242.1"/>
    </source>
</evidence>